<feature type="region of interest" description="Disordered" evidence="1">
    <location>
        <begin position="42"/>
        <end position="112"/>
    </location>
</feature>
<dbReference type="AlphaFoldDB" id="A0AAV5PDA0"/>
<accession>A0AAV5PDA0</accession>
<gene>
    <name evidence="2" type="ORF">Ccel01_29110</name>
</gene>
<dbReference type="Proteomes" id="UP001165168">
    <property type="component" value="Unassembled WGS sequence"/>
</dbReference>
<comment type="caution">
    <text evidence="2">The sequence shown here is derived from an EMBL/GenBank/DDBJ whole genome shotgun (WGS) entry which is preliminary data.</text>
</comment>
<sequence>MSRCGSTAPAPVARPPLVVPVASETLVIWTSLVPDARVRAPAGPAGLARSRVGPSAEVPTGSFATSRLGSRSPPRRRSGPPGDLGPEAGGTRQERPDSAVPRPRGTLSEGVL</sequence>
<evidence type="ECO:0000313" key="3">
    <source>
        <dbReference type="Proteomes" id="UP001165168"/>
    </source>
</evidence>
<organism evidence="2 3">
    <name type="scientific">Cellulosimicrobium cellulans</name>
    <name type="common">Arthrobacter luteus</name>
    <dbReference type="NCBI Taxonomy" id="1710"/>
    <lineage>
        <taxon>Bacteria</taxon>
        <taxon>Bacillati</taxon>
        <taxon>Actinomycetota</taxon>
        <taxon>Actinomycetes</taxon>
        <taxon>Micrococcales</taxon>
        <taxon>Promicromonosporaceae</taxon>
        <taxon>Cellulosimicrobium</taxon>
    </lineage>
</organism>
<evidence type="ECO:0000256" key="1">
    <source>
        <dbReference type="SAM" id="MobiDB-lite"/>
    </source>
</evidence>
<dbReference type="EMBL" id="BSTG01000004">
    <property type="protein sequence ID" value="GLY58309.1"/>
    <property type="molecule type" value="Genomic_DNA"/>
</dbReference>
<proteinExistence type="predicted"/>
<reference evidence="2" key="1">
    <citation type="submission" date="2023-03" db="EMBL/GenBank/DDBJ databases">
        <title>Cellulosimicrobium cellulans NBRC 103059.</title>
        <authorList>
            <person name="Ichikawa N."/>
            <person name="Sato H."/>
            <person name="Tonouchi N."/>
        </authorList>
    </citation>
    <scope>NUCLEOTIDE SEQUENCE</scope>
    <source>
        <strain evidence="2">NBRC 103059</strain>
    </source>
</reference>
<name>A0AAV5PDA0_CELCE</name>
<evidence type="ECO:0000313" key="2">
    <source>
        <dbReference type="EMBL" id="GLY58309.1"/>
    </source>
</evidence>
<protein>
    <submittedName>
        <fullName evidence="2">Uncharacterized protein</fullName>
    </submittedName>
</protein>